<dbReference type="PATRIC" id="fig|1158601.3.peg.4352"/>
<gene>
    <name evidence="2" type="ORF">I585_01355</name>
    <name evidence="1" type="ORF">UAI_04384</name>
</gene>
<dbReference type="Proteomes" id="UP000013783">
    <property type="component" value="Unassembled WGS sequence"/>
</dbReference>
<protein>
    <submittedName>
        <fullName evidence="1">Uncharacterized protein</fullName>
    </submittedName>
</protein>
<sequence length="36" mass="4085">MKRLLFATVVTAGLLVKKLSELLVNILKHMKPADHR</sequence>
<evidence type="ECO:0000313" key="3">
    <source>
        <dbReference type="Proteomes" id="UP000013783"/>
    </source>
</evidence>
<reference evidence="2 4" key="2">
    <citation type="submission" date="2013-03" db="EMBL/GenBank/DDBJ databases">
        <title>The Genome Sequence of Enterococcus malodoratus ATCC_43197 (PacBio/Illumina hybrid assembly).</title>
        <authorList>
            <consortium name="The Broad Institute Genomics Platform"/>
            <consortium name="The Broad Institute Genome Sequencing Center for Infectious Disease"/>
            <person name="Earl A."/>
            <person name="Russ C."/>
            <person name="Gilmore M."/>
            <person name="Surin D."/>
            <person name="Walker B."/>
            <person name="Young S."/>
            <person name="Zeng Q."/>
            <person name="Gargeya S."/>
            <person name="Fitzgerald M."/>
            <person name="Haas B."/>
            <person name="Abouelleil A."/>
            <person name="Allen A.W."/>
            <person name="Alvarado L."/>
            <person name="Arachchi H.M."/>
            <person name="Berlin A.M."/>
            <person name="Chapman S.B."/>
            <person name="Gainer-Dewar J."/>
            <person name="Goldberg J."/>
            <person name="Griggs A."/>
            <person name="Gujja S."/>
            <person name="Hansen M."/>
            <person name="Howarth C."/>
            <person name="Imamovic A."/>
            <person name="Ireland A."/>
            <person name="Larimer J."/>
            <person name="McCowan C."/>
            <person name="Murphy C."/>
            <person name="Pearson M."/>
            <person name="Poon T.W."/>
            <person name="Priest M."/>
            <person name="Roberts A."/>
            <person name="Saif S."/>
            <person name="Shea T."/>
            <person name="Sisk P."/>
            <person name="Sykes S."/>
            <person name="Wortman J."/>
            <person name="Nusbaum C."/>
            <person name="Birren B."/>
        </authorList>
    </citation>
    <scope>NUCLEOTIDE SEQUENCE [LARGE SCALE GENOMIC DNA]</scope>
    <source>
        <strain evidence="2 4">ATCC 43197</strain>
    </source>
</reference>
<dbReference type="AlphaFoldDB" id="R2QKA7"/>
<dbReference type="Proteomes" id="UP000014148">
    <property type="component" value="Unassembled WGS sequence"/>
</dbReference>
<evidence type="ECO:0000313" key="4">
    <source>
        <dbReference type="Proteomes" id="UP000014148"/>
    </source>
</evidence>
<reference evidence="1 3" key="1">
    <citation type="submission" date="2013-02" db="EMBL/GenBank/DDBJ databases">
        <title>The Genome Sequence of Enterococcus malodoratus ATCC_43197.</title>
        <authorList>
            <consortium name="The Broad Institute Genome Sequencing Platform"/>
            <consortium name="The Broad Institute Genome Sequencing Center for Infectious Disease"/>
            <person name="Earl A.M."/>
            <person name="Gilmore M.S."/>
            <person name="Lebreton F."/>
            <person name="Walker B."/>
            <person name="Young S.K."/>
            <person name="Zeng Q."/>
            <person name="Gargeya S."/>
            <person name="Fitzgerald M."/>
            <person name="Haas B."/>
            <person name="Abouelleil A."/>
            <person name="Alvarado L."/>
            <person name="Arachchi H.M."/>
            <person name="Berlin A.M."/>
            <person name="Chapman S.B."/>
            <person name="Dewar J."/>
            <person name="Goldberg J."/>
            <person name="Griggs A."/>
            <person name="Gujja S."/>
            <person name="Hansen M."/>
            <person name="Howarth C."/>
            <person name="Imamovic A."/>
            <person name="Larimer J."/>
            <person name="McCowan C."/>
            <person name="Murphy C."/>
            <person name="Neiman D."/>
            <person name="Pearson M."/>
            <person name="Priest M."/>
            <person name="Roberts A."/>
            <person name="Saif S."/>
            <person name="Shea T."/>
            <person name="Sisk P."/>
            <person name="Sykes S."/>
            <person name="Wortman J."/>
            <person name="Nusbaum C."/>
            <person name="Birren B."/>
        </authorList>
    </citation>
    <scope>NUCLEOTIDE SEQUENCE [LARGE SCALE GENOMIC DNA]</scope>
    <source>
        <strain evidence="1 3">ATCC 43197</strain>
    </source>
</reference>
<name>R2QKA7_9ENTE</name>
<dbReference type="EMBL" id="ASWA01000002">
    <property type="protein sequence ID" value="EOT69876.1"/>
    <property type="molecule type" value="Genomic_DNA"/>
</dbReference>
<accession>R2QKA7</accession>
<organism evidence="1 3">
    <name type="scientific">Enterococcus malodoratus ATCC 43197</name>
    <dbReference type="NCBI Taxonomy" id="1158601"/>
    <lineage>
        <taxon>Bacteria</taxon>
        <taxon>Bacillati</taxon>
        <taxon>Bacillota</taxon>
        <taxon>Bacilli</taxon>
        <taxon>Lactobacillales</taxon>
        <taxon>Enterococcaceae</taxon>
        <taxon>Enterococcus</taxon>
    </lineage>
</organism>
<evidence type="ECO:0000313" key="2">
    <source>
        <dbReference type="EMBL" id="EOT69876.1"/>
    </source>
</evidence>
<comment type="caution">
    <text evidence="1">The sequence shown here is derived from an EMBL/GenBank/DDBJ whole genome shotgun (WGS) entry which is preliminary data.</text>
</comment>
<keyword evidence="4" id="KW-1185">Reference proteome</keyword>
<evidence type="ECO:0000313" key="1">
    <source>
        <dbReference type="EMBL" id="EOH72100.1"/>
    </source>
</evidence>
<proteinExistence type="predicted"/>
<dbReference type="EMBL" id="AJAK01000031">
    <property type="protein sequence ID" value="EOH72100.1"/>
    <property type="molecule type" value="Genomic_DNA"/>
</dbReference>